<accession>A0A417XYT1</accession>
<dbReference type="EMBL" id="QXGH01000023">
    <property type="protein sequence ID" value="RHW25519.1"/>
    <property type="molecule type" value="Genomic_DNA"/>
</dbReference>
<dbReference type="CDD" id="cd03467">
    <property type="entry name" value="Rieske"/>
    <property type="match status" value="1"/>
</dbReference>
<evidence type="ECO:0000313" key="12">
    <source>
        <dbReference type="EMBL" id="RHW25519.1"/>
    </source>
</evidence>
<dbReference type="Pfam" id="PF00355">
    <property type="entry name" value="Rieske"/>
    <property type="match status" value="1"/>
</dbReference>
<keyword evidence="3" id="KW-0001">2Fe-2S</keyword>
<feature type="compositionally biased region" description="Low complexity" evidence="10">
    <location>
        <begin position="48"/>
        <end position="78"/>
    </location>
</feature>
<reference evidence="12 13" key="1">
    <citation type="submission" date="2018-09" db="EMBL/GenBank/DDBJ databases">
        <title>Genome sequencing of Nocardioides immobilis CCTCC AB 2017083 for comparison to Nocardioides silvaticus.</title>
        <authorList>
            <person name="Li C."/>
            <person name="Wang G."/>
        </authorList>
    </citation>
    <scope>NUCLEOTIDE SEQUENCE [LARGE SCALE GENOMIC DNA]</scope>
    <source>
        <strain evidence="12 13">CCTCC AB 2017083</strain>
    </source>
</reference>
<dbReference type="InterPro" id="IPR014349">
    <property type="entry name" value="Rieske_Fe-S_prot"/>
</dbReference>
<feature type="domain" description="Rieske" evidence="11">
    <location>
        <begin position="82"/>
        <end position="173"/>
    </location>
</feature>
<evidence type="ECO:0000256" key="2">
    <source>
        <dbReference type="ARBA" id="ARBA00015816"/>
    </source>
</evidence>
<dbReference type="GO" id="GO:0051537">
    <property type="term" value="F:2 iron, 2 sulfur cluster binding"/>
    <property type="evidence" value="ECO:0007669"/>
    <property type="project" value="UniProtKB-KW"/>
</dbReference>
<dbReference type="Proteomes" id="UP000283644">
    <property type="component" value="Unassembled WGS sequence"/>
</dbReference>
<keyword evidence="7" id="KW-1015">Disulfide bond</keyword>
<comment type="caution">
    <text evidence="12">The sequence shown here is derived from an EMBL/GenBank/DDBJ whole genome shotgun (WGS) entry which is preliminary data.</text>
</comment>
<gene>
    <name evidence="12" type="ORF">D0Z08_18580</name>
</gene>
<comment type="function">
    <text evidence="1">Iron-sulfur subunit of the cytochrome bc1 complex, an essential component of the respiratory electron transport chain required for ATP synthesis. The bc1 complex catalyzes the oxidation of menaquinol and the reduction of cytochrome c in the respiratory chain. The bc1 complex operates through a Q-cycle mechanism that couples electron transfer to generation of the proton gradient that drives ATP synthesis.</text>
</comment>
<keyword evidence="5" id="KW-0408">Iron</keyword>
<dbReference type="OrthoDB" id="25106at2"/>
<dbReference type="InterPro" id="IPR017941">
    <property type="entry name" value="Rieske_2Fe-2S"/>
</dbReference>
<evidence type="ECO:0000256" key="6">
    <source>
        <dbReference type="ARBA" id="ARBA00023014"/>
    </source>
</evidence>
<evidence type="ECO:0000256" key="5">
    <source>
        <dbReference type="ARBA" id="ARBA00023004"/>
    </source>
</evidence>
<evidence type="ECO:0000256" key="1">
    <source>
        <dbReference type="ARBA" id="ARBA00002494"/>
    </source>
</evidence>
<dbReference type="GO" id="GO:0004497">
    <property type="term" value="F:monooxygenase activity"/>
    <property type="evidence" value="ECO:0007669"/>
    <property type="project" value="UniProtKB-ARBA"/>
</dbReference>
<dbReference type="AlphaFoldDB" id="A0A417XYT1"/>
<dbReference type="GO" id="GO:0016020">
    <property type="term" value="C:membrane"/>
    <property type="evidence" value="ECO:0007669"/>
    <property type="project" value="InterPro"/>
</dbReference>
<evidence type="ECO:0000256" key="7">
    <source>
        <dbReference type="ARBA" id="ARBA00023157"/>
    </source>
</evidence>
<evidence type="ECO:0000256" key="9">
    <source>
        <dbReference type="ARBA" id="ARBA00034078"/>
    </source>
</evidence>
<keyword evidence="13" id="KW-1185">Reference proteome</keyword>
<comment type="cofactor">
    <cofactor evidence="9">
        <name>[2Fe-2S] cluster</name>
        <dbReference type="ChEBI" id="CHEBI:190135"/>
    </cofactor>
</comment>
<dbReference type="InterPro" id="IPR005805">
    <property type="entry name" value="Rieske_Fe-S_prot_C"/>
</dbReference>
<dbReference type="PROSITE" id="PS51296">
    <property type="entry name" value="RIESKE"/>
    <property type="match status" value="1"/>
</dbReference>
<evidence type="ECO:0000256" key="8">
    <source>
        <dbReference type="ARBA" id="ARBA00029586"/>
    </source>
</evidence>
<keyword evidence="6" id="KW-0411">Iron-sulfur</keyword>
<dbReference type="GO" id="GO:0046872">
    <property type="term" value="F:metal ion binding"/>
    <property type="evidence" value="ECO:0007669"/>
    <property type="project" value="UniProtKB-KW"/>
</dbReference>
<organism evidence="12 13">
    <name type="scientific">Nocardioides immobilis</name>
    <dbReference type="NCBI Taxonomy" id="2049295"/>
    <lineage>
        <taxon>Bacteria</taxon>
        <taxon>Bacillati</taxon>
        <taxon>Actinomycetota</taxon>
        <taxon>Actinomycetes</taxon>
        <taxon>Propionibacteriales</taxon>
        <taxon>Nocardioidaceae</taxon>
        <taxon>Nocardioides</taxon>
    </lineage>
</organism>
<proteinExistence type="predicted"/>
<evidence type="ECO:0000256" key="10">
    <source>
        <dbReference type="SAM" id="MobiDB-lite"/>
    </source>
</evidence>
<sequence length="174" mass="17301">MPVAYVDPDMTVEISTISRRRALSGAATAGIGVPLLAACGADGDDSAADPSSSATSTSSTRTTKGTKKSGPPKTTAPSEPATDGVPTSDVPVGGGIVLTDPRVVVTQPAEGEFQAFTAICTHAGCPVARVTTEIECDCHGSRFSIEDGSVVGGPAPAPLAAADFTVSGDRITLA</sequence>
<feature type="region of interest" description="Disordered" evidence="10">
    <location>
        <begin position="42"/>
        <end position="93"/>
    </location>
</feature>
<dbReference type="FunFam" id="2.102.10.10:FF:000016">
    <property type="entry name" value="Nitrite reductase/ring-hydroxylating ferredoxin subunit"/>
    <property type="match status" value="1"/>
</dbReference>
<dbReference type="Gene3D" id="2.102.10.10">
    <property type="entry name" value="Rieske [2Fe-2S] iron-sulphur domain"/>
    <property type="match status" value="1"/>
</dbReference>
<keyword evidence="4" id="KW-0479">Metal-binding</keyword>
<name>A0A417XYT1_9ACTN</name>
<dbReference type="InterPro" id="IPR036922">
    <property type="entry name" value="Rieske_2Fe-2S_sf"/>
</dbReference>
<evidence type="ECO:0000259" key="11">
    <source>
        <dbReference type="PROSITE" id="PS51296"/>
    </source>
</evidence>
<dbReference type="GO" id="GO:0016705">
    <property type="term" value="F:oxidoreductase activity, acting on paired donors, with incorporation or reduction of molecular oxygen"/>
    <property type="evidence" value="ECO:0007669"/>
    <property type="project" value="UniProtKB-ARBA"/>
</dbReference>
<dbReference type="PANTHER" id="PTHR10134">
    <property type="entry name" value="CYTOCHROME B-C1 COMPLEX SUBUNIT RIESKE, MITOCHONDRIAL"/>
    <property type="match status" value="1"/>
</dbReference>
<evidence type="ECO:0000256" key="4">
    <source>
        <dbReference type="ARBA" id="ARBA00022723"/>
    </source>
</evidence>
<evidence type="ECO:0000256" key="3">
    <source>
        <dbReference type="ARBA" id="ARBA00022714"/>
    </source>
</evidence>
<protein>
    <recommendedName>
        <fullName evidence="2">Cytochrome bc1 complex Rieske iron-sulfur subunit</fullName>
    </recommendedName>
    <alternativeName>
        <fullName evidence="8">Cytochrome bc1 reductase complex subunit QcrA</fullName>
    </alternativeName>
</protein>
<dbReference type="PRINTS" id="PR00162">
    <property type="entry name" value="RIESKE"/>
</dbReference>
<evidence type="ECO:0000313" key="13">
    <source>
        <dbReference type="Proteomes" id="UP000283644"/>
    </source>
</evidence>
<dbReference type="SUPFAM" id="SSF50022">
    <property type="entry name" value="ISP domain"/>
    <property type="match status" value="1"/>
</dbReference>